<protein>
    <submittedName>
        <fullName evidence="1">Uncharacterized protein</fullName>
    </submittedName>
</protein>
<reference evidence="1 2" key="1">
    <citation type="submission" date="2016-10" db="EMBL/GenBank/DDBJ databases">
        <title>Paenibacillus species isolates.</title>
        <authorList>
            <person name="Beno S.M."/>
        </authorList>
    </citation>
    <scope>NUCLEOTIDE SEQUENCE [LARGE SCALE GENOMIC DNA]</scope>
    <source>
        <strain evidence="1 2">FSL H7-0710</strain>
    </source>
</reference>
<sequence length="253" mass="28891">MLSKMAILNEVGVLVNTIDQLHTSSIINRRGKTADGEFSTEVIAEELLRLDIKNRLKEINEVVREKGYRVATHNGVVTTGHKEEDSNRKEERVAIQLFNLSQSGTIFDHIGRIIDYQVPLKNSRADKGLGKIDLISLVDDCIVLIEFKIKENRETLLRCFLEIATYYQVLSKPKLLESYSNDFGSPNRIKKAVLIVLDSLQYKEMLELRNGERRHLEKLMDALEVQVFCMDPVSFEVQTVFIHEGLCNPKSEG</sequence>
<proteinExistence type="predicted"/>
<gene>
    <name evidence="1" type="ORF">BSK52_18120</name>
</gene>
<evidence type="ECO:0000313" key="2">
    <source>
        <dbReference type="Proteomes" id="UP000187439"/>
    </source>
</evidence>
<dbReference type="AlphaFoldDB" id="A0A1R0XUL5"/>
<dbReference type="EMBL" id="MPTC01000016">
    <property type="protein sequence ID" value="OMD38831.1"/>
    <property type="molecule type" value="Genomic_DNA"/>
</dbReference>
<comment type="caution">
    <text evidence="1">The sequence shown here is derived from an EMBL/GenBank/DDBJ whole genome shotgun (WGS) entry which is preliminary data.</text>
</comment>
<dbReference type="RefSeq" id="WP_076120126.1">
    <property type="nucleotide sequence ID" value="NZ_MPTC01000016.1"/>
</dbReference>
<accession>A0A1R0XUL5</accession>
<name>A0A1R0XUL5_9BACL</name>
<dbReference type="Proteomes" id="UP000187439">
    <property type="component" value="Unassembled WGS sequence"/>
</dbReference>
<evidence type="ECO:0000313" key="1">
    <source>
        <dbReference type="EMBL" id="OMD38831.1"/>
    </source>
</evidence>
<organism evidence="1 2">
    <name type="scientific">Paenibacillus odorifer</name>
    <dbReference type="NCBI Taxonomy" id="189426"/>
    <lineage>
        <taxon>Bacteria</taxon>
        <taxon>Bacillati</taxon>
        <taxon>Bacillota</taxon>
        <taxon>Bacilli</taxon>
        <taxon>Bacillales</taxon>
        <taxon>Paenibacillaceae</taxon>
        <taxon>Paenibacillus</taxon>
    </lineage>
</organism>
<dbReference type="OrthoDB" id="378694at2"/>